<dbReference type="GO" id="GO:0004553">
    <property type="term" value="F:hydrolase activity, hydrolyzing O-glycosyl compounds"/>
    <property type="evidence" value="ECO:0007669"/>
    <property type="project" value="InterPro"/>
</dbReference>
<dbReference type="InterPro" id="IPR017853">
    <property type="entry name" value="GH"/>
</dbReference>
<dbReference type="CDD" id="cd00035">
    <property type="entry name" value="ChtBD1"/>
    <property type="match status" value="1"/>
</dbReference>
<dbReference type="Gene3D" id="3.20.20.80">
    <property type="entry name" value="Glycosidases"/>
    <property type="match status" value="1"/>
</dbReference>
<dbReference type="InterPro" id="IPR018371">
    <property type="entry name" value="Chitin-binding_1_CS"/>
</dbReference>
<comment type="caution">
    <text evidence="4">Lacks conserved residue(s) required for the propagation of feature annotation.</text>
</comment>
<organism evidence="9 10">
    <name type="scientific">Planoprotostelium fungivorum</name>
    <dbReference type="NCBI Taxonomy" id="1890364"/>
    <lineage>
        <taxon>Eukaryota</taxon>
        <taxon>Amoebozoa</taxon>
        <taxon>Evosea</taxon>
        <taxon>Variosea</taxon>
        <taxon>Cavosteliida</taxon>
        <taxon>Cavosteliaceae</taxon>
        <taxon>Planoprotostelium</taxon>
    </lineage>
</organism>
<dbReference type="Pfam" id="PF00704">
    <property type="entry name" value="Glyco_hydro_18"/>
    <property type="match status" value="1"/>
</dbReference>
<evidence type="ECO:0000259" key="8">
    <source>
        <dbReference type="PROSITE" id="PS51910"/>
    </source>
</evidence>
<keyword evidence="10" id="KW-1185">Reference proteome</keyword>
<evidence type="ECO:0000256" key="4">
    <source>
        <dbReference type="PROSITE-ProRule" id="PRU00261"/>
    </source>
</evidence>
<dbReference type="GO" id="GO:0008061">
    <property type="term" value="F:chitin binding"/>
    <property type="evidence" value="ECO:0007669"/>
    <property type="project" value="UniProtKB-UniRule"/>
</dbReference>
<keyword evidence="1 4" id="KW-0147">Chitin-binding</keyword>
<dbReference type="InterPro" id="IPR001579">
    <property type="entry name" value="Glyco_hydro_18_chit_AS"/>
</dbReference>
<dbReference type="AlphaFoldDB" id="A0A2P6MYJ3"/>
<dbReference type="InterPro" id="IPR036861">
    <property type="entry name" value="Endochitinase-like_sf"/>
</dbReference>
<keyword evidence="4" id="KW-1015">Disulfide bond</keyword>
<evidence type="ECO:0000313" key="9">
    <source>
        <dbReference type="EMBL" id="PRP76748.1"/>
    </source>
</evidence>
<dbReference type="Gene3D" id="3.30.60.10">
    <property type="entry name" value="Endochitinase-like"/>
    <property type="match status" value="1"/>
</dbReference>
<feature type="disulfide bond" evidence="4">
    <location>
        <begin position="95"/>
        <end position="99"/>
    </location>
</feature>
<dbReference type="OrthoDB" id="3012298at2759"/>
<evidence type="ECO:0000256" key="5">
    <source>
        <dbReference type="RuleBase" id="RU000489"/>
    </source>
</evidence>
<comment type="similarity">
    <text evidence="6">Belongs to the glycosyl hydrolase 18 family.</text>
</comment>
<dbReference type="PROSITE" id="PS01095">
    <property type="entry name" value="GH18_1"/>
    <property type="match status" value="1"/>
</dbReference>
<protein>
    <submittedName>
        <fullName evidence="9">Uncharacterized protein</fullName>
    </submittedName>
</protein>
<gene>
    <name evidence="9" type="ORF">PROFUN_11751</name>
</gene>
<evidence type="ECO:0000256" key="2">
    <source>
        <dbReference type="ARBA" id="ARBA00022801"/>
    </source>
</evidence>
<dbReference type="CDD" id="cd00598">
    <property type="entry name" value="GH18_chitinase-like"/>
    <property type="match status" value="1"/>
</dbReference>
<dbReference type="SMART" id="SM00270">
    <property type="entry name" value="ChtBD1"/>
    <property type="match status" value="1"/>
</dbReference>
<dbReference type="InParanoid" id="A0A2P6MYJ3"/>
<sequence length="414" mass="46649">MSMTRKTTHRIHITRAQSFYKSLLVEDGKFAWQFQTKNCRIGPQTTQMTRTSTVFILSYLLAIVSSQTCNCHNQCCSRYGYCGTTSQFCSTYQGCRENCWNDTPTKAFILDNEGRIDSLSPSGNLTGQWKNVVYIMQSVGWKDKVRSLNVPGYNPVSTSYNVLNLAFYTSTSGPEEMAQTWAQLNNDDQTSYLDAYHKAGIKKVLVSLFGGADSNPSRLNPIQFADTVIEWVKTNRLDGVDVDYEDEASFSRGDGALWVISLQKTLRAGLPHHIITHAPQAPHFSRGTFEDEAYVTIHDAVGDTIDWYNVQFYNNGGYDNCNDLMFHRKGYGSKSSVVEIHKHIRVPLSKIVIGKPIGTRARHDAHDGFMNVESLVKCVQRGRSEGHDVGGMMGWELFNDRDGRWGKLASSLRR</sequence>
<keyword evidence="3 5" id="KW-0326">Glycosidase</keyword>
<dbReference type="PROSITE" id="PS00026">
    <property type="entry name" value="CHIT_BIND_I_1"/>
    <property type="match status" value="1"/>
</dbReference>
<feature type="domain" description="Chitin-binding type-1" evidence="7">
    <location>
        <begin position="36"/>
        <end position="101"/>
    </location>
</feature>
<feature type="disulfide bond" evidence="4">
    <location>
        <begin position="75"/>
        <end position="89"/>
    </location>
</feature>
<evidence type="ECO:0000256" key="1">
    <source>
        <dbReference type="ARBA" id="ARBA00022669"/>
    </source>
</evidence>
<evidence type="ECO:0000313" key="10">
    <source>
        <dbReference type="Proteomes" id="UP000241769"/>
    </source>
</evidence>
<dbReference type="PROSITE" id="PS51910">
    <property type="entry name" value="GH18_2"/>
    <property type="match status" value="1"/>
</dbReference>
<dbReference type="GO" id="GO:0005975">
    <property type="term" value="P:carbohydrate metabolic process"/>
    <property type="evidence" value="ECO:0007669"/>
    <property type="project" value="InterPro"/>
</dbReference>
<comment type="caution">
    <text evidence="9">The sequence shown here is derived from an EMBL/GenBank/DDBJ whole genome shotgun (WGS) entry which is preliminary data.</text>
</comment>
<evidence type="ECO:0000256" key="3">
    <source>
        <dbReference type="ARBA" id="ARBA00023295"/>
    </source>
</evidence>
<dbReference type="PROSITE" id="PS50941">
    <property type="entry name" value="CHIT_BIND_I_2"/>
    <property type="match status" value="1"/>
</dbReference>
<keyword evidence="2 5" id="KW-0378">Hydrolase</keyword>
<feature type="domain" description="GH18" evidence="8">
    <location>
        <begin position="129"/>
        <end position="414"/>
    </location>
</feature>
<evidence type="ECO:0000259" key="7">
    <source>
        <dbReference type="PROSITE" id="PS50941"/>
    </source>
</evidence>
<dbReference type="SUPFAM" id="SSF51445">
    <property type="entry name" value="(Trans)glycosidases"/>
    <property type="match status" value="1"/>
</dbReference>
<accession>A0A2P6MYJ3</accession>
<dbReference type="EMBL" id="MDYQ01000304">
    <property type="protein sequence ID" value="PRP76748.1"/>
    <property type="molecule type" value="Genomic_DNA"/>
</dbReference>
<dbReference type="InterPro" id="IPR001002">
    <property type="entry name" value="Chitin-bd_1"/>
</dbReference>
<evidence type="ECO:0000256" key="6">
    <source>
        <dbReference type="RuleBase" id="RU004453"/>
    </source>
</evidence>
<dbReference type="SUPFAM" id="SSF57016">
    <property type="entry name" value="Plant lectins/antimicrobial peptides"/>
    <property type="match status" value="1"/>
</dbReference>
<reference evidence="9 10" key="1">
    <citation type="journal article" date="2018" name="Genome Biol. Evol.">
        <title>Multiple Roots of Fruiting Body Formation in Amoebozoa.</title>
        <authorList>
            <person name="Hillmann F."/>
            <person name="Forbes G."/>
            <person name="Novohradska S."/>
            <person name="Ferling I."/>
            <person name="Riege K."/>
            <person name="Groth M."/>
            <person name="Westermann M."/>
            <person name="Marz M."/>
            <person name="Spaller T."/>
            <person name="Winckler T."/>
            <person name="Schaap P."/>
            <person name="Glockner G."/>
        </authorList>
    </citation>
    <scope>NUCLEOTIDE SEQUENCE [LARGE SCALE GENOMIC DNA]</scope>
    <source>
        <strain evidence="9 10">Jena</strain>
    </source>
</reference>
<proteinExistence type="inferred from homology"/>
<dbReference type="Proteomes" id="UP000241769">
    <property type="component" value="Unassembled WGS sequence"/>
</dbReference>
<dbReference type="InterPro" id="IPR001223">
    <property type="entry name" value="Glyco_hydro18_cat"/>
</dbReference>
<name>A0A2P6MYJ3_9EUKA</name>